<feature type="region of interest" description="Disordered" evidence="1">
    <location>
        <begin position="125"/>
        <end position="167"/>
    </location>
</feature>
<evidence type="ECO:0000256" key="2">
    <source>
        <dbReference type="SAM" id="SignalP"/>
    </source>
</evidence>
<evidence type="ECO:0000256" key="1">
    <source>
        <dbReference type="SAM" id="MobiDB-lite"/>
    </source>
</evidence>
<organism evidence="3 4">
    <name type="scientific">Roseomonas acroporae</name>
    <dbReference type="NCBI Taxonomy" id="2937791"/>
    <lineage>
        <taxon>Bacteria</taxon>
        <taxon>Pseudomonadati</taxon>
        <taxon>Pseudomonadota</taxon>
        <taxon>Alphaproteobacteria</taxon>
        <taxon>Acetobacterales</taxon>
        <taxon>Roseomonadaceae</taxon>
        <taxon>Roseomonas</taxon>
    </lineage>
</organism>
<gene>
    <name evidence="3" type="ORF">M0638_12000</name>
</gene>
<protein>
    <submittedName>
        <fullName evidence="3">Uncharacterized protein</fullName>
    </submittedName>
</protein>
<feature type="compositionally biased region" description="Low complexity" evidence="1">
    <location>
        <begin position="131"/>
        <end position="156"/>
    </location>
</feature>
<reference evidence="3" key="1">
    <citation type="submission" date="2022-04" db="EMBL/GenBank/DDBJ databases">
        <title>Roseomonas acroporae sp. nov., isolated from coral Acropora digitifera.</title>
        <authorList>
            <person name="Sun H."/>
        </authorList>
    </citation>
    <scope>NUCLEOTIDE SEQUENCE</scope>
    <source>
        <strain evidence="3">NAR14</strain>
    </source>
</reference>
<comment type="caution">
    <text evidence="3">The sequence shown here is derived from an EMBL/GenBank/DDBJ whole genome shotgun (WGS) entry which is preliminary data.</text>
</comment>
<feature type="compositionally biased region" description="Gly residues" evidence="1">
    <location>
        <begin position="157"/>
        <end position="167"/>
    </location>
</feature>
<keyword evidence="4" id="KW-1185">Reference proteome</keyword>
<feature type="chain" id="PRO_5040942356" evidence="2">
    <location>
        <begin position="24"/>
        <end position="167"/>
    </location>
</feature>
<evidence type="ECO:0000313" key="4">
    <source>
        <dbReference type="Proteomes" id="UP001139516"/>
    </source>
</evidence>
<name>A0A9X1Y8M1_9PROT</name>
<proteinExistence type="predicted"/>
<feature type="signal peptide" evidence="2">
    <location>
        <begin position="1"/>
        <end position="23"/>
    </location>
</feature>
<dbReference type="AlphaFoldDB" id="A0A9X1Y8M1"/>
<sequence length="167" mass="17648">MPRSFALAAALSAALAGAGIVPAAAQGQQYGQQRGYQGSAGTGWFNTSLPRDRCVAIAADTMRQMGYINDPIAPDEDAVFAGRNGDIVLVRCITSRQMVQVFQHSVNGEELDPILNRLNASLGAGRASPTALPAQPQQPSYQPQPQAPYQQPSYGQQPGGGLPMKPR</sequence>
<dbReference type="RefSeq" id="WP_248667230.1">
    <property type="nucleotide sequence ID" value="NZ_JALPRX010000050.1"/>
</dbReference>
<dbReference type="Proteomes" id="UP001139516">
    <property type="component" value="Unassembled WGS sequence"/>
</dbReference>
<accession>A0A9X1Y8M1</accession>
<evidence type="ECO:0000313" key="3">
    <source>
        <dbReference type="EMBL" id="MCK8785107.1"/>
    </source>
</evidence>
<keyword evidence="2" id="KW-0732">Signal</keyword>
<dbReference type="EMBL" id="JALPRX010000050">
    <property type="protein sequence ID" value="MCK8785107.1"/>
    <property type="molecule type" value="Genomic_DNA"/>
</dbReference>